<feature type="transmembrane region" description="Helical" evidence="1">
    <location>
        <begin position="192"/>
        <end position="209"/>
    </location>
</feature>
<dbReference type="InterPro" id="IPR003675">
    <property type="entry name" value="Rce1/LyrA-like_dom"/>
</dbReference>
<name>A0A7G5FG35_9CORY</name>
<keyword evidence="3" id="KW-0645">Protease</keyword>
<dbReference type="Proteomes" id="UP000515570">
    <property type="component" value="Chromosome"/>
</dbReference>
<dbReference type="GO" id="GO:0006508">
    <property type="term" value="P:proteolysis"/>
    <property type="evidence" value="ECO:0007669"/>
    <property type="project" value="UniProtKB-KW"/>
</dbReference>
<dbReference type="EMBL" id="CP059833">
    <property type="protein sequence ID" value="QMV85576.1"/>
    <property type="molecule type" value="Genomic_DNA"/>
</dbReference>
<feature type="domain" description="CAAX prenyl protease 2/Lysostaphin resistance protein A-like" evidence="2">
    <location>
        <begin position="139"/>
        <end position="227"/>
    </location>
</feature>
<feature type="transmembrane region" description="Helical" evidence="1">
    <location>
        <begin position="250"/>
        <end position="267"/>
    </location>
</feature>
<sequence>MSYFIQAHRRWWHPLVEILLVLVLWPIFVTISLGGIELVAWQFGAGGFVDRGFAEPMDMYQVEVCTAMLVMLAAGLPASMLAARIVRRRRWKSIFGMTGSFDWKLFLTGVCVVLPLALLSVSAMCLAGPSRSVSVNVPLLLACIALVPAQSMAEEIVFRGVLGQACGKWARSWIAAVVIPLPLFVVGHEYSWIGLLAIAWFALCAGFLAQRTGGLAAPMALHVGNNLGFFMFGAVGLSDLNQSQVSAVEAGIDAVFCTVATAVLLYIHRAFQNRSVRNTGNGQPHYRVRGADQ</sequence>
<evidence type="ECO:0000313" key="3">
    <source>
        <dbReference type="EMBL" id="QMV85576.1"/>
    </source>
</evidence>
<keyword evidence="1" id="KW-1133">Transmembrane helix</keyword>
<keyword evidence="4" id="KW-1185">Reference proteome</keyword>
<protein>
    <submittedName>
        <fullName evidence="3">CPBP family intramembrane metalloprotease</fullName>
    </submittedName>
</protein>
<keyword evidence="1" id="KW-0812">Transmembrane</keyword>
<dbReference type="GO" id="GO:0008237">
    <property type="term" value="F:metallopeptidase activity"/>
    <property type="evidence" value="ECO:0007669"/>
    <property type="project" value="UniProtKB-KW"/>
</dbReference>
<reference evidence="3 4" key="1">
    <citation type="submission" date="2020-07" db="EMBL/GenBank/DDBJ databases">
        <title>non toxigenic Corynebacterium sp. nov from a clinical source.</title>
        <authorList>
            <person name="Bernier A.-M."/>
            <person name="Bernard K."/>
        </authorList>
    </citation>
    <scope>NUCLEOTIDE SEQUENCE [LARGE SCALE GENOMIC DNA]</scope>
    <source>
        <strain evidence="4">NML 93-0612</strain>
    </source>
</reference>
<dbReference type="Pfam" id="PF02517">
    <property type="entry name" value="Rce1-like"/>
    <property type="match status" value="1"/>
</dbReference>
<keyword evidence="3" id="KW-0378">Hydrolase</keyword>
<dbReference type="GO" id="GO:0004175">
    <property type="term" value="F:endopeptidase activity"/>
    <property type="evidence" value="ECO:0007669"/>
    <property type="project" value="UniProtKB-ARBA"/>
</dbReference>
<feature type="transmembrane region" description="Helical" evidence="1">
    <location>
        <begin position="105"/>
        <end position="129"/>
    </location>
</feature>
<accession>A0A7G5FG35</accession>
<keyword evidence="3" id="KW-0482">Metalloprotease</keyword>
<dbReference type="GO" id="GO:0080120">
    <property type="term" value="P:CAAX-box protein maturation"/>
    <property type="evidence" value="ECO:0007669"/>
    <property type="project" value="UniProtKB-ARBA"/>
</dbReference>
<evidence type="ECO:0000256" key="1">
    <source>
        <dbReference type="SAM" id="Phobius"/>
    </source>
</evidence>
<dbReference type="RefSeq" id="WP_182386397.1">
    <property type="nucleotide sequence ID" value="NZ_CP059833.1"/>
</dbReference>
<proteinExistence type="predicted"/>
<feature type="transmembrane region" description="Helical" evidence="1">
    <location>
        <begin position="169"/>
        <end position="186"/>
    </location>
</feature>
<feature type="transmembrane region" description="Helical" evidence="1">
    <location>
        <begin position="12"/>
        <end position="40"/>
    </location>
</feature>
<gene>
    <name evidence="3" type="ORF">HW450_02165</name>
</gene>
<dbReference type="AlphaFoldDB" id="A0A7G5FG35"/>
<feature type="transmembrane region" description="Helical" evidence="1">
    <location>
        <begin position="216"/>
        <end position="238"/>
    </location>
</feature>
<evidence type="ECO:0000313" key="4">
    <source>
        <dbReference type="Proteomes" id="UP000515570"/>
    </source>
</evidence>
<feature type="transmembrane region" description="Helical" evidence="1">
    <location>
        <begin position="60"/>
        <end position="85"/>
    </location>
</feature>
<evidence type="ECO:0000259" key="2">
    <source>
        <dbReference type="Pfam" id="PF02517"/>
    </source>
</evidence>
<organism evidence="3 4">
    <name type="scientific">Corynebacterium hindlerae</name>
    <dbReference type="NCBI Taxonomy" id="699041"/>
    <lineage>
        <taxon>Bacteria</taxon>
        <taxon>Bacillati</taxon>
        <taxon>Actinomycetota</taxon>
        <taxon>Actinomycetes</taxon>
        <taxon>Mycobacteriales</taxon>
        <taxon>Corynebacteriaceae</taxon>
        <taxon>Corynebacterium</taxon>
    </lineage>
</organism>
<keyword evidence="1" id="KW-0472">Membrane</keyword>
<feature type="transmembrane region" description="Helical" evidence="1">
    <location>
        <begin position="135"/>
        <end position="157"/>
    </location>
</feature>